<sequence>MVIISGSVERITYFNPDNGYTVLKMRPDSAQKGRIVGLNLDGLLTVIGNFPELSPGEHIRVEGDYTTHPKHGLQFKGTKCEKLLPVTEVGIERYLGSGLIKGIGPQLAKRIVSHFKREALEIIESDPGRLSEVPGIGVERTRKIVEAWEEQKSVKEIMLFLHEHQVSTNLAVKIYKTYGNNALNIVRENPYQLEQDIYGVGFKTADRIAQNLGLPSNYPARIETGIIYLIKEMINEGHVFTPQNQLSERAQALLNVDANLILNSIEQLAAADRIRRDIFSQSTTDTDKPLSGRSENTPDYGEPMVYLMPFYYSEKGVASYLKSLLAYPVNTWQASLEFESKGLSDEQKAALKTAMSHPVSVLTGGPGTGKTTCLKALIEVLESNNIVYALASPTGRAAKRLSEATGRPASTIHRLLRFSPEGGFQHDENNPLKIKFLIVDEASMLDLVLTYHLLKPLQPGTQVLFVGDVDQLPSVGAGDVLRDIITSGVVPVSQLKTIFRQSHDSQIVASAHMVNRGQMPIFSKTQDGDFFLFPAEDAAAAAKWILDLVTVRMPEKFALDPVRDIQVLSPLYRGEAGVDALNLSLQESLNPAHLQKTEQKILGNLYRTGDKVMQIRNNYEKDVFNGDIGFIEHIDPIEQNLTLVIDGSRKLVYDFGELDEIVLAYAISVHKSQGSEFPAVVMPVLTQHYVILQRNLLYTAITRASMRCVLVGNYKALRIAIDNNRVSQRYSHLAERIKQ</sequence>
<dbReference type="Gene3D" id="1.10.150.20">
    <property type="entry name" value="5' to 3' exonuclease, C-terminal subdomain"/>
    <property type="match status" value="1"/>
</dbReference>
<dbReference type="HAMAP" id="MF_01488">
    <property type="entry name" value="RecD2"/>
    <property type="match status" value="1"/>
</dbReference>
<dbReference type="Gene3D" id="2.30.30.940">
    <property type="match status" value="1"/>
</dbReference>
<evidence type="ECO:0000259" key="4">
    <source>
        <dbReference type="SMART" id="SM00382"/>
    </source>
</evidence>
<dbReference type="SUPFAM" id="SSF52540">
    <property type="entry name" value="P-loop containing nucleoside triphosphate hydrolases"/>
    <property type="match status" value="2"/>
</dbReference>
<evidence type="ECO:0000256" key="2">
    <source>
        <dbReference type="ARBA" id="ARBA00022840"/>
    </source>
</evidence>
<accession>A0A1Y6K694</accession>
<dbReference type="RefSeq" id="WP_087862223.1">
    <property type="nucleotide sequence ID" value="NZ_LT859958.1"/>
</dbReference>
<evidence type="ECO:0000256" key="3">
    <source>
        <dbReference type="HAMAP-Rule" id="MF_01488"/>
    </source>
</evidence>
<dbReference type="Pfam" id="PF13538">
    <property type="entry name" value="UvrD_C_2"/>
    <property type="match status" value="1"/>
</dbReference>
<feature type="domain" description="AAA+ ATPase" evidence="4">
    <location>
        <begin position="356"/>
        <end position="496"/>
    </location>
</feature>
<feature type="binding site" evidence="3">
    <location>
        <begin position="367"/>
        <end position="371"/>
    </location>
    <ligand>
        <name>ATP</name>
        <dbReference type="ChEBI" id="CHEBI:30616"/>
    </ligand>
</feature>
<dbReference type="GO" id="GO:0009338">
    <property type="term" value="C:exodeoxyribonuclease V complex"/>
    <property type="evidence" value="ECO:0007669"/>
    <property type="project" value="TreeGrafter"/>
</dbReference>
<keyword evidence="3" id="KW-0238">DNA-binding</keyword>
<dbReference type="InterPro" id="IPR027785">
    <property type="entry name" value="UvrD-like_helicase_C"/>
</dbReference>
<dbReference type="Pfam" id="PF23139">
    <property type="entry name" value="OB_YrrC"/>
    <property type="match status" value="1"/>
</dbReference>
<dbReference type="GO" id="GO:0016887">
    <property type="term" value="F:ATP hydrolysis activity"/>
    <property type="evidence" value="ECO:0007669"/>
    <property type="project" value="RHEA"/>
</dbReference>
<dbReference type="PANTHER" id="PTHR43788">
    <property type="entry name" value="DNA2/NAM7 HELICASE FAMILY MEMBER"/>
    <property type="match status" value="1"/>
</dbReference>
<dbReference type="InterPro" id="IPR050534">
    <property type="entry name" value="Coronavir_polyprotein_1ab"/>
</dbReference>
<dbReference type="GO" id="GO:0003677">
    <property type="term" value="F:DNA binding"/>
    <property type="evidence" value="ECO:0007669"/>
    <property type="project" value="UniProtKB-UniRule"/>
</dbReference>
<dbReference type="InterPro" id="IPR003593">
    <property type="entry name" value="AAA+_ATPase"/>
</dbReference>
<dbReference type="SUPFAM" id="SSF47781">
    <property type="entry name" value="RuvA domain 2-like"/>
    <property type="match status" value="1"/>
</dbReference>
<evidence type="ECO:0000256" key="1">
    <source>
        <dbReference type="ARBA" id="ARBA00022741"/>
    </source>
</evidence>
<dbReference type="InterPro" id="IPR041451">
    <property type="entry name" value="RecD2_SH13"/>
</dbReference>
<dbReference type="CDD" id="cd17933">
    <property type="entry name" value="DEXSc_RecD-like"/>
    <property type="match status" value="1"/>
</dbReference>
<dbReference type="GO" id="GO:0005524">
    <property type="term" value="F:ATP binding"/>
    <property type="evidence" value="ECO:0007669"/>
    <property type="project" value="UniProtKB-UniRule"/>
</dbReference>
<dbReference type="CDD" id="cd18809">
    <property type="entry name" value="SF1_C_RecD"/>
    <property type="match status" value="1"/>
</dbReference>
<comment type="similarity">
    <text evidence="3">Belongs to the RecD family. RecD2 subfamily.</text>
</comment>
<dbReference type="InterPro" id="IPR006345">
    <property type="entry name" value="RecD2"/>
</dbReference>
<organism evidence="5 6">
    <name type="scientific">Candidatus Brevifilum fermentans</name>
    <dbReference type="NCBI Taxonomy" id="1986204"/>
    <lineage>
        <taxon>Bacteria</taxon>
        <taxon>Bacillati</taxon>
        <taxon>Chloroflexota</taxon>
        <taxon>Anaerolineae</taxon>
        <taxon>Anaerolineales</taxon>
        <taxon>Anaerolineaceae</taxon>
        <taxon>Candidatus Brevifilum</taxon>
    </lineage>
</organism>
<dbReference type="GO" id="GO:0043139">
    <property type="term" value="F:5'-3' DNA helicase activity"/>
    <property type="evidence" value="ECO:0007669"/>
    <property type="project" value="UniProtKB-UniRule"/>
</dbReference>
<dbReference type="Pfam" id="PF14520">
    <property type="entry name" value="HHH_5"/>
    <property type="match status" value="1"/>
</dbReference>
<dbReference type="SMART" id="SM00382">
    <property type="entry name" value="AAA"/>
    <property type="match status" value="1"/>
</dbReference>
<name>A0A1Y6K694_9CHLR</name>
<dbReference type="PANTHER" id="PTHR43788:SF6">
    <property type="entry name" value="DNA HELICASE B"/>
    <property type="match status" value="1"/>
</dbReference>
<dbReference type="Pfam" id="PF13245">
    <property type="entry name" value="AAA_19"/>
    <property type="match status" value="1"/>
</dbReference>
<dbReference type="NCBIfam" id="TIGR01448">
    <property type="entry name" value="recD_rel"/>
    <property type="match status" value="1"/>
</dbReference>
<keyword evidence="1 3" id="KW-0547">Nucleotide-binding</keyword>
<dbReference type="InterPro" id="IPR055446">
    <property type="entry name" value="RecD2_N_OB"/>
</dbReference>
<dbReference type="Pfam" id="PF14490">
    <property type="entry name" value="HHH_RecD2"/>
    <property type="match status" value="1"/>
</dbReference>
<dbReference type="GO" id="GO:0017116">
    <property type="term" value="F:single-stranded DNA helicase activity"/>
    <property type="evidence" value="ECO:0007669"/>
    <property type="project" value="TreeGrafter"/>
</dbReference>
<dbReference type="InterPro" id="IPR010994">
    <property type="entry name" value="RuvA_2-like"/>
</dbReference>
<proteinExistence type="inferred from homology"/>
<dbReference type="Proteomes" id="UP000195514">
    <property type="component" value="Chromosome I"/>
</dbReference>
<comment type="function">
    <text evidence="3">DNA-dependent ATPase and ATP-dependent 5'-3' DNA helicase. Has no activity on blunt DNA or DNA with 3'-overhangs, requires at least 10 bases of 5'-ssDNA for helicase activity.</text>
</comment>
<evidence type="ECO:0000313" key="6">
    <source>
        <dbReference type="Proteomes" id="UP000195514"/>
    </source>
</evidence>
<keyword evidence="6" id="KW-1185">Reference proteome</keyword>
<gene>
    <name evidence="3" type="primary">recD2</name>
    <name evidence="5" type="ORF">CFX1CAM_1302</name>
</gene>
<dbReference type="EC" id="5.6.2.3" evidence="3"/>
<dbReference type="KEGG" id="abat:CFX1CAM_1302"/>
<dbReference type="AlphaFoldDB" id="A0A1Y6K694"/>
<evidence type="ECO:0000313" key="5">
    <source>
        <dbReference type="EMBL" id="SMX54367.1"/>
    </source>
</evidence>
<dbReference type="EMBL" id="LT859958">
    <property type="protein sequence ID" value="SMX54367.1"/>
    <property type="molecule type" value="Genomic_DNA"/>
</dbReference>
<dbReference type="InterPro" id="IPR027417">
    <property type="entry name" value="P-loop_NTPase"/>
</dbReference>
<keyword evidence="3" id="KW-0413">Isomerase</keyword>
<keyword evidence="3 5" id="KW-0347">Helicase</keyword>
<dbReference type="Gene3D" id="1.10.10.2220">
    <property type="match status" value="1"/>
</dbReference>
<keyword evidence="2 3" id="KW-0067">ATP-binding</keyword>
<keyword evidence="3" id="KW-0378">Hydrolase</keyword>
<dbReference type="OrthoDB" id="9803432at2"/>
<protein>
    <recommendedName>
        <fullName evidence="3">ATP-dependent RecD2 DNA helicase</fullName>
        <ecNumber evidence="3">5.6.2.3</ecNumber>
    </recommendedName>
    <alternativeName>
        <fullName evidence="3">DNA 5'-3' helicase subunit RecD2</fullName>
    </alternativeName>
</protein>
<comment type="catalytic activity">
    <reaction evidence="3">
        <text>ATP + H2O = ADP + phosphate + H(+)</text>
        <dbReference type="Rhea" id="RHEA:13065"/>
        <dbReference type="ChEBI" id="CHEBI:15377"/>
        <dbReference type="ChEBI" id="CHEBI:15378"/>
        <dbReference type="ChEBI" id="CHEBI:30616"/>
        <dbReference type="ChEBI" id="CHEBI:43474"/>
        <dbReference type="ChEBI" id="CHEBI:456216"/>
        <dbReference type="EC" id="5.6.2.3"/>
    </reaction>
</comment>
<dbReference type="InterPro" id="IPR029493">
    <property type="entry name" value="RecD2-like_HHH"/>
</dbReference>
<reference evidence="6" key="1">
    <citation type="submission" date="2017-05" db="EMBL/GenBank/DDBJ databases">
        <authorList>
            <person name="Kirkegaard R."/>
            <person name="Mcilroy J S."/>
        </authorList>
    </citation>
    <scope>NUCLEOTIDE SEQUENCE [LARGE SCALE GENOMIC DNA]</scope>
</reference>
<dbReference type="Gene3D" id="3.40.50.300">
    <property type="entry name" value="P-loop containing nucleotide triphosphate hydrolases"/>
    <property type="match status" value="2"/>
</dbReference>
<dbReference type="GO" id="GO:0006310">
    <property type="term" value="P:DNA recombination"/>
    <property type="evidence" value="ECO:0007669"/>
    <property type="project" value="InterPro"/>
</dbReference>
<dbReference type="Pfam" id="PF18335">
    <property type="entry name" value="SH3_13"/>
    <property type="match status" value="1"/>
</dbReference>